<accession>A0A699GPA4</accession>
<comment type="caution">
    <text evidence="1">The sequence shown here is derived from an EMBL/GenBank/DDBJ whole genome shotgun (WGS) entry which is preliminary data.</text>
</comment>
<name>A0A699GPA4_TANCI</name>
<protein>
    <submittedName>
        <fullName evidence="1">Uncharacterized protein</fullName>
    </submittedName>
</protein>
<evidence type="ECO:0000313" key="1">
    <source>
        <dbReference type="EMBL" id="GEV70922.1"/>
    </source>
</evidence>
<proteinExistence type="predicted"/>
<dbReference type="EMBL" id="BKCJ010031763">
    <property type="protein sequence ID" value="GEV70922.1"/>
    <property type="molecule type" value="Genomic_DNA"/>
</dbReference>
<reference evidence="1" key="1">
    <citation type="journal article" date="2019" name="Sci. Rep.">
        <title>Draft genome of Tanacetum cinerariifolium, the natural source of mosquito coil.</title>
        <authorList>
            <person name="Yamashiro T."/>
            <person name="Shiraishi A."/>
            <person name="Satake H."/>
            <person name="Nakayama K."/>
        </authorList>
    </citation>
    <scope>NUCLEOTIDE SEQUENCE</scope>
</reference>
<gene>
    <name evidence="1" type="ORF">Tci_142899</name>
</gene>
<organism evidence="1">
    <name type="scientific">Tanacetum cinerariifolium</name>
    <name type="common">Dalmatian daisy</name>
    <name type="synonym">Chrysanthemum cinerariifolium</name>
    <dbReference type="NCBI Taxonomy" id="118510"/>
    <lineage>
        <taxon>Eukaryota</taxon>
        <taxon>Viridiplantae</taxon>
        <taxon>Streptophyta</taxon>
        <taxon>Embryophyta</taxon>
        <taxon>Tracheophyta</taxon>
        <taxon>Spermatophyta</taxon>
        <taxon>Magnoliopsida</taxon>
        <taxon>eudicotyledons</taxon>
        <taxon>Gunneridae</taxon>
        <taxon>Pentapetalae</taxon>
        <taxon>asterids</taxon>
        <taxon>campanulids</taxon>
        <taxon>Asterales</taxon>
        <taxon>Asteraceae</taxon>
        <taxon>Asteroideae</taxon>
        <taxon>Anthemideae</taxon>
        <taxon>Anthemidinae</taxon>
        <taxon>Tanacetum</taxon>
    </lineage>
</organism>
<dbReference type="AlphaFoldDB" id="A0A699GPA4"/>
<sequence length="132" mass="14907">MIHSISPCYVFTPAMSAYSFTIHHLASRLASILHGSCMASYKGDLYKLLLVRVMAAPTILISVEENLRDISPTRVGDMWYSRAIARDDHTEVRGDQGGVADSEREQIRIRQTGSLCALELDHWRSLRHDFMA</sequence>